<feature type="transmembrane region" description="Helical" evidence="1">
    <location>
        <begin position="12"/>
        <end position="34"/>
    </location>
</feature>
<protein>
    <recommendedName>
        <fullName evidence="2">CAAX prenyl protease 2/Lysostaphin resistance protein A-like domain-containing protein</fullName>
    </recommendedName>
</protein>
<feature type="transmembrane region" description="Helical" evidence="1">
    <location>
        <begin position="88"/>
        <end position="114"/>
    </location>
</feature>
<feature type="transmembrane region" description="Helical" evidence="1">
    <location>
        <begin position="46"/>
        <end position="76"/>
    </location>
</feature>
<gene>
    <name evidence="3" type="ORF">COT81_02015</name>
</gene>
<accession>A0A2H0W1N6</accession>
<dbReference type="InterPro" id="IPR003675">
    <property type="entry name" value="Rce1/LyrA-like_dom"/>
</dbReference>
<comment type="caution">
    <text evidence="3">The sequence shown here is derived from an EMBL/GenBank/DDBJ whole genome shotgun (WGS) entry which is preliminary data.</text>
</comment>
<dbReference type="AlphaFoldDB" id="A0A2H0W1N6"/>
<reference evidence="4" key="1">
    <citation type="submission" date="2017-09" db="EMBL/GenBank/DDBJ databases">
        <title>Depth-based differentiation of microbial function through sediment-hosted aquifers and enrichment of novel symbionts in the deep terrestrial subsurface.</title>
        <authorList>
            <person name="Probst A.J."/>
            <person name="Ladd B."/>
            <person name="Jarett J.K."/>
            <person name="Geller-Mcgrath D.E."/>
            <person name="Sieber C.M.K."/>
            <person name="Emerson J.B."/>
            <person name="Anantharaman K."/>
            <person name="Thomas B.C."/>
            <person name="Malmstrom R."/>
            <person name="Stieglmeier M."/>
            <person name="Klingl A."/>
            <person name="Woyke T."/>
            <person name="Ryan C.M."/>
            <person name="Banfield J.F."/>
        </authorList>
    </citation>
    <scope>NUCLEOTIDE SEQUENCE [LARGE SCALE GENOMIC DNA]</scope>
</reference>
<dbReference type="Proteomes" id="UP000230935">
    <property type="component" value="Unassembled WGS sequence"/>
</dbReference>
<dbReference type="EMBL" id="PEZZ01000014">
    <property type="protein sequence ID" value="PIS05254.1"/>
    <property type="molecule type" value="Genomic_DNA"/>
</dbReference>
<keyword evidence="1" id="KW-1133">Transmembrane helix</keyword>
<evidence type="ECO:0000313" key="3">
    <source>
        <dbReference type="EMBL" id="PIS05254.1"/>
    </source>
</evidence>
<evidence type="ECO:0000256" key="1">
    <source>
        <dbReference type="SAM" id="Phobius"/>
    </source>
</evidence>
<evidence type="ECO:0000259" key="2">
    <source>
        <dbReference type="Pfam" id="PF02517"/>
    </source>
</evidence>
<dbReference type="GO" id="GO:0080120">
    <property type="term" value="P:CAAX-box protein maturation"/>
    <property type="evidence" value="ECO:0007669"/>
    <property type="project" value="UniProtKB-ARBA"/>
</dbReference>
<organism evidence="3 4">
    <name type="scientific">Candidatus Buchananbacteria bacterium CG10_big_fil_rev_8_21_14_0_10_42_9</name>
    <dbReference type="NCBI Taxonomy" id="1974526"/>
    <lineage>
        <taxon>Bacteria</taxon>
        <taxon>Candidatus Buchananiibacteriota</taxon>
    </lineage>
</organism>
<name>A0A2H0W1N6_9BACT</name>
<keyword evidence="1" id="KW-0812">Transmembrane</keyword>
<feature type="transmembrane region" description="Helical" evidence="1">
    <location>
        <begin position="141"/>
        <end position="164"/>
    </location>
</feature>
<keyword evidence="1" id="KW-0472">Membrane</keyword>
<evidence type="ECO:0000313" key="4">
    <source>
        <dbReference type="Proteomes" id="UP000230935"/>
    </source>
</evidence>
<feature type="transmembrane region" description="Helical" evidence="1">
    <location>
        <begin position="185"/>
        <end position="202"/>
    </location>
</feature>
<feature type="domain" description="CAAX prenyl protease 2/Lysostaphin resistance protein A-like" evidence="2">
    <location>
        <begin position="140"/>
        <end position="243"/>
    </location>
</feature>
<proteinExistence type="predicted"/>
<dbReference type="Pfam" id="PF02517">
    <property type="entry name" value="Rce1-like"/>
    <property type="match status" value="1"/>
</dbReference>
<sequence>MFRDYLESSRSAVYSILFILPFLLIYEFGIFFGARGQNIGDSFLRLGYYFFVFLLGPTISAAIAGVVIFIAILFVVNQIKEQKIRIRFKYFLLMLAEVLFWTVGIALFLGIFFYRNTPEFFTFQPNESARYMAYANNLRDFWSIFIGSIGAGVFEELVFRVIGIRLLYELFKNKMYPKFSDDQGALLKAIGASALVFTVLHYKGVANPFSLIGIFLMAIIFSFLYLRRGYGIAATTHAFWDLFFFFGILA</sequence>
<dbReference type="GO" id="GO:0004175">
    <property type="term" value="F:endopeptidase activity"/>
    <property type="evidence" value="ECO:0007669"/>
    <property type="project" value="UniProtKB-ARBA"/>
</dbReference>
<feature type="transmembrane region" description="Helical" evidence="1">
    <location>
        <begin position="208"/>
        <end position="226"/>
    </location>
</feature>